<keyword evidence="5 8" id="KW-0812">Transmembrane</keyword>
<organism evidence="10 11">
    <name type="scientific">Candidatus Magnetaquiglobus chichijimensis</name>
    <dbReference type="NCBI Taxonomy" id="3141448"/>
    <lineage>
        <taxon>Bacteria</taxon>
        <taxon>Pseudomonadati</taxon>
        <taxon>Pseudomonadota</taxon>
        <taxon>Magnetococcia</taxon>
        <taxon>Magnetococcales</taxon>
        <taxon>Candidatus Magnetaquicoccaceae</taxon>
        <taxon>Candidatus Magnetaquiglobus</taxon>
    </lineage>
</organism>
<feature type="transmembrane region" description="Helical" evidence="8">
    <location>
        <begin position="157"/>
        <end position="178"/>
    </location>
</feature>
<evidence type="ECO:0000256" key="5">
    <source>
        <dbReference type="ARBA" id="ARBA00022692"/>
    </source>
</evidence>
<dbReference type="Pfam" id="PF12832">
    <property type="entry name" value="MFS_1_like"/>
    <property type="match status" value="1"/>
</dbReference>
<feature type="transmembrane region" description="Helical" evidence="8">
    <location>
        <begin position="7"/>
        <end position="25"/>
    </location>
</feature>
<dbReference type="InterPro" id="IPR024989">
    <property type="entry name" value="MFS_assoc_dom"/>
</dbReference>
<feature type="transmembrane region" description="Helical" evidence="8">
    <location>
        <begin position="95"/>
        <end position="114"/>
    </location>
</feature>
<dbReference type="EMBL" id="BAAFGK010000003">
    <property type="protein sequence ID" value="GAB0056555.1"/>
    <property type="molecule type" value="Genomic_DNA"/>
</dbReference>
<evidence type="ECO:0000256" key="3">
    <source>
        <dbReference type="ARBA" id="ARBA00022475"/>
    </source>
</evidence>
<reference evidence="10 11" key="2">
    <citation type="submission" date="2024-09" db="EMBL/GenBank/DDBJ databases">
        <title>Draft genome sequence of Candidatus Magnetaquicoccaceae bacterium FCR-1.</title>
        <authorList>
            <person name="Shimoshige H."/>
            <person name="Shimamura S."/>
            <person name="Taoka A."/>
            <person name="Kobayashi H."/>
            <person name="Maekawa T."/>
        </authorList>
    </citation>
    <scope>NUCLEOTIDE SEQUENCE [LARGE SCALE GENOMIC DNA]</scope>
    <source>
        <strain evidence="10 11">FCR-1</strain>
    </source>
</reference>
<evidence type="ECO:0000256" key="4">
    <source>
        <dbReference type="ARBA" id="ARBA00022519"/>
    </source>
</evidence>
<comment type="subcellular location">
    <subcellularLocation>
        <location evidence="1">Cell inner membrane</location>
        <topology evidence="1">Multi-pass membrane protein</topology>
    </subcellularLocation>
</comment>
<keyword evidence="4" id="KW-0997">Cell inner membrane</keyword>
<evidence type="ECO:0000313" key="10">
    <source>
        <dbReference type="EMBL" id="GAB0056555.1"/>
    </source>
</evidence>
<dbReference type="InterPro" id="IPR026032">
    <property type="entry name" value="HcaT-like"/>
</dbReference>
<keyword evidence="6 8" id="KW-1133">Transmembrane helix</keyword>
<evidence type="ECO:0000313" key="11">
    <source>
        <dbReference type="Proteomes" id="UP001628193"/>
    </source>
</evidence>
<dbReference type="Gene3D" id="1.20.1250.20">
    <property type="entry name" value="MFS general substrate transporter like domains"/>
    <property type="match status" value="2"/>
</dbReference>
<dbReference type="SUPFAM" id="SSF103473">
    <property type="entry name" value="MFS general substrate transporter"/>
    <property type="match status" value="1"/>
</dbReference>
<keyword evidence="7 8" id="KW-0472">Membrane</keyword>
<evidence type="ECO:0000256" key="1">
    <source>
        <dbReference type="ARBA" id="ARBA00004429"/>
    </source>
</evidence>
<feature type="transmembrane region" description="Helical" evidence="8">
    <location>
        <begin position="72"/>
        <end position="89"/>
    </location>
</feature>
<dbReference type="RefSeq" id="WP_420904281.1">
    <property type="nucleotide sequence ID" value="NZ_BAAFGK010000003.1"/>
</dbReference>
<feature type="domain" description="Major facilitator superfamily associated" evidence="9">
    <location>
        <begin position="8"/>
        <end position="355"/>
    </location>
</feature>
<feature type="transmembrane region" description="Helical" evidence="8">
    <location>
        <begin position="134"/>
        <end position="151"/>
    </location>
</feature>
<comment type="caution">
    <text evidence="10">The sequence shown here is derived from an EMBL/GenBank/DDBJ whole genome shotgun (WGS) entry which is preliminary data.</text>
</comment>
<sequence>MTTSVRRWPIAGFYACYFAVVGVWIPYWPLYLAHLGHGAQTIGLLTALTQWIRIPAPPFWGHMADRGGRHPVILGTSLGALAAFSLFFMDSSLLWIFGVTVLYSLFHTGPLALVDATAMEQSIARHWDYGRLRLWGSWGFIVCSLGGGPLSDQFGLGAIPMLIALLLALTALCTTWLPRTSIRHDAGIRFWTLFERTDVRWFYFSATMMQFSHGGYYGFMSLHLQHQGFSRTAIGLLWAIGVLAEVMLMRHSRAWIERVGVARLLTLSLLLATLRWSVYATTVELVWLVGAQLLHAFTFGAFHVASVRRVHDFAPESARGVAQGWLAALSYGVGGGMGMALSGVLLEQAGHTAMFGMLALAAGVGTLASRRSERLLAGHAASIPTLTGSESPDPRDPPWNP</sequence>
<feature type="transmembrane region" description="Helical" evidence="8">
    <location>
        <begin position="260"/>
        <end position="279"/>
    </location>
</feature>
<evidence type="ECO:0000256" key="2">
    <source>
        <dbReference type="ARBA" id="ARBA00022448"/>
    </source>
</evidence>
<gene>
    <name evidence="10" type="primary">hcaT</name>
    <name evidence="10" type="ORF">SIID45300_00863</name>
</gene>
<evidence type="ECO:0000256" key="7">
    <source>
        <dbReference type="ARBA" id="ARBA00023136"/>
    </source>
</evidence>
<evidence type="ECO:0000256" key="6">
    <source>
        <dbReference type="ARBA" id="ARBA00022989"/>
    </source>
</evidence>
<keyword evidence="11" id="KW-1185">Reference proteome</keyword>
<accession>A0ABQ0C787</accession>
<feature type="transmembrane region" description="Helical" evidence="8">
    <location>
        <begin position="199"/>
        <end position="217"/>
    </location>
</feature>
<keyword evidence="2" id="KW-0813">Transport</keyword>
<feature type="transmembrane region" description="Helical" evidence="8">
    <location>
        <begin position="352"/>
        <end position="369"/>
    </location>
</feature>
<proteinExistence type="predicted"/>
<dbReference type="PIRSF" id="PIRSF004925">
    <property type="entry name" value="HcaT"/>
    <property type="match status" value="1"/>
</dbReference>
<evidence type="ECO:0000259" key="9">
    <source>
        <dbReference type="Pfam" id="PF12832"/>
    </source>
</evidence>
<protein>
    <submittedName>
        <fullName evidence="10">3-phenylpropionic acid transporter</fullName>
    </submittedName>
</protein>
<dbReference type="InterPro" id="IPR036259">
    <property type="entry name" value="MFS_trans_sf"/>
</dbReference>
<reference evidence="10 11" key="1">
    <citation type="submission" date="2024-05" db="EMBL/GenBank/DDBJ databases">
        <authorList>
            <consortium name="Candidatus Magnetaquicoccaceae bacterium FCR-1 genome sequencing consortium"/>
            <person name="Shimoshige H."/>
            <person name="Shimamura S."/>
            <person name="Taoka A."/>
            <person name="Kobayashi H."/>
            <person name="Maekawa T."/>
        </authorList>
    </citation>
    <scope>NUCLEOTIDE SEQUENCE [LARGE SCALE GENOMIC DNA]</scope>
    <source>
        <strain evidence="10 11">FCR-1</strain>
    </source>
</reference>
<feature type="transmembrane region" description="Helical" evidence="8">
    <location>
        <begin position="325"/>
        <end position="346"/>
    </location>
</feature>
<dbReference type="PANTHER" id="PTHR23522">
    <property type="entry name" value="BLL5896 PROTEIN"/>
    <property type="match status" value="1"/>
</dbReference>
<dbReference type="Proteomes" id="UP001628193">
    <property type="component" value="Unassembled WGS sequence"/>
</dbReference>
<keyword evidence="3" id="KW-1003">Cell membrane</keyword>
<dbReference type="PANTHER" id="PTHR23522:SF10">
    <property type="entry name" value="3-PHENYLPROPIONIC ACID TRANSPORTER-RELATED"/>
    <property type="match status" value="1"/>
</dbReference>
<feature type="transmembrane region" description="Helical" evidence="8">
    <location>
        <begin position="285"/>
        <end position="305"/>
    </location>
</feature>
<evidence type="ECO:0000256" key="8">
    <source>
        <dbReference type="SAM" id="Phobius"/>
    </source>
</evidence>
<feature type="transmembrane region" description="Helical" evidence="8">
    <location>
        <begin position="229"/>
        <end position="248"/>
    </location>
</feature>
<name>A0ABQ0C787_9PROT</name>
<dbReference type="NCBIfam" id="NF037955">
    <property type="entry name" value="mfs"/>
    <property type="match status" value="1"/>
</dbReference>